<comment type="caution">
    <text evidence="2">The sequence shown here is derived from an EMBL/GenBank/DDBJ whole genome shotgun (WGS) entry which is preliminary data.</text>
</comment>
<dbReference type="InterPro" id="IPR038417">
    <property type="entry name" value="Alpga-gal_N_sf"/>
</dbReference>
<feature type="non-terminal residue" evidence="2">
    <location>
        <position position="228"/>
    </location>
</feature>
<dbReference type="EMBL" id="AJWZ01006612">
    <property type="protein sequence ID" value="EKC59288.1"/>
    <property type="molecule type" value="Genomic_DNA"/>
</dbReference>
<feature type="non-terminal residue" evidence="2">
    <location>
        <position position="1"/>
    </location>
</feature>
<protein>
    <submittedName>
        <fullName evidence="2">Alpha-galactosidase</fullName>
    </submittedName>
</protein>
<organism evidence="2">
    <name type="scientific">human gut metagenome</name>
    <dbReference type="NCBI Taxonomy" id="408170"/>
    <lineage>
        <taxon>unclassified sequences</taxon>
        <taxon>metagenomes</taxon>
        <taxon>organismal metagenomes</taxon>
    </lineage>
</organism>
<evidence type="ECO:0000259" key="1">
    <source>
        <dbReference type="Pfam" id="PF16875"/>
    </source>
</evidence>
<evidence type="ECO:0000313" key="2">
    <source>
        <dbReference type="EMBL" id="EKC59288.1"/>
    </source>
</evidence>
<gene>
    <name evidence="2" type="ORF">OBE_09572</name>
</gene>
<dbReference type="Pfam" id="PF16875">
    <property type="entry name" value="Glyco_hydro_36N"/>
    <property type="match status" value="1"/>
</dbReference>
<dbReference type="Gene3D" id="2.70.98.60">
    <property type="entry name" value="alpha-galactosidase from lactobacil brevis"/>
    <property type="match status" value="1"/>
</dbReference>
<accession>K1SNV7</accession>
<dbReference type="InterPro" id="IPR031704">
    <property type="entry name" value="Glyco_hydro_36_N"/>
</dbReference>
<sequence length="228" mass="25045">GNMKLKSIALILMTVALPAMAEKVSVNTKGMSLILDVENGKPAQYLYFGTKLNPNDLQNLKVATDGRMDAYPAYGLNTPAEAALAMRHSDGNLSTALVATGCDVKNEGKASVTTVHLKDPVYNIKVDLKYRAYNDVDMIEAWTEILNGEKGTVTLTTFASAMLPIRRGDVWMSHLSGTWAAEGQLSHEKLQPGEFVIRNNDGTRNSHTDHAEVMFSLDGKRTRKMRVM</sequence>
<reference evidence="2" key="1">
    <citation type="journal article" date="2013" name="Environ. Microbiol.">
        <title>Microbiota from the distal guts of lean and obese adolescents exhibit partial functional redundancy besides clear differences in community structure.</title>
        <authorList>
            <person name="Ferrer M."/>
            <person name="Ruiz A."/>
            <person name="Lanza F."/>
            <person name="Haange S.B."/>
            <person name="Oberbach A."/>
            <person name="Till H."/>
            <person name="Bargiela R."/>
            <person name="Campoy C."/>
            <person name="Segura M.T."/>
            <person name="Richter M."/>
            <person name="von Bergen M."/>
            <person name="Seifert J."/>
            <person name="Suarez A."/>
        </authorList>
    </citation>
    <scope>NUCLEOTIDE SEQUENCE</scope>
</reference>
<proteinExistence type="predicted"/>
<feature type="domain" description="Glycosyl hydrolase family 36 N-terminal" evidence="1">
    <location>
        <begin position="44"/>
        <end position="216"/>
    </location>
</feature>
<dbReference type="AlphaFoldDB" id="K1SNV7"/>
<name>K1SNV7_9ZZZZ</name>